<comment type="function">
    <text evidence="17">Catalyzes the conversion of 3-deoxy-D-arabino-heptulosonate 7-phosphate (DAHP) to dehydroquinate (DHQ).</text>
</comment>
<dbReference type="InterPro" id="IPR016037">
    <property type="entry name" value="DHQ_synth_AroB"/>
</dbReference>
<organism evidence="20 21">
    <name type="scientific">Tessaracoccus lubricantis</name>
    <dbReference type="NCBI Taxonomy" id="545543"/>
    <lineage>
        <taxon>Bacteria</taxon>
        <taxon>Bacillati</taxon>
        <taxon>Actinomycetota</taxon>
        <taxon>Actinomycetes</taxon>
        <taxon>Propionibacteriales</taxon>
        <taxon>Propionibacteriaceae</taxon>
        <taxon>Tessaracoccus</taxon>
    </lineage>
</organism>
<dbReference type="EC" id="4.2.3.4" evidence="6 17"/>
<keyword evidence="13 17" id="KW-0520">NAD</keyword>
<evidence type="ECO:0000313" key="20">
    <source>
        <dbReference type="EMBL" id="GAA4902601.1"/>
    </source>
</evidence>
<dbReference type="InterPro" id="IPR030963">
    <property type="entry name" value="DHQ_synth_fam"/>
</dbReference>
<evidence type="ECO:0000256" key="4">
    <source>
        <dbReference type="ARBA" id="ARBA00004661"/>
    </source>
</evidence>
<dbReference type="NCBIfam" id="TIGR01357">
    <property type="entry name" value="aroB"/>
    <property type="match status" value="1"/>
</dbReference>
<dbReference type="SUPFAM" id="SSF56796">
    <property type="entry name" value="Dehydroquinate synthase-like"/>
    <property type="match status" value="1"/>
</dbReference>
<keyword evidence="8 17" id="KW-0963">Cytoplasm</keyword>
<keyword evidence="9 17" id="KW-0028">Amino-acid biosynthesis</keyword>
<evidence type="ECO:0000256" key="14">
    <source>
        <dbReference type="ARBA" id="ARBA00023141"/>
    </source>
</evidence>
<dbReference type="Pfam" id="PF24621">
    <property type="entry name" value="DHQS_C"/>
    <property type="match status" value="1"/>
</dbReference>
<evidence type="ECO:0000256" key="12">
    <source>
        <dbReference type="ARBA" id="ARBA00022833"/>
    </source>
</evidence>
<evidence type="ECO:0000256" key="11">
    <source>
        <dbReference type="ARBA" id="ARBA00022741"/>
    </source>
</evidence>
<evidence type="ECO:0000256" key="17">
    <source>
        <dbReference type="HAMAP-Rule" id="MF_00110"/>
    </source>
</evidence>
<comment type="subcellular location">
    <subcellularLocation>
        <location evidence="3 17">Cytoplasm</location>
    </subcellularLocation>
</comment>
<evidence type="ECO:0000259" key="18">
    <source>
        <dbReference type="Pfam" id="PF01761"/>
    </source>
</evidence>
<dbReference type="Gene3D" id="1.20.1090.10">
    <property type="entry name" value="Dehydroquinate synthase-like - alpha domain"/>
    <property type="match status" value="1"/>
</dbReference>
<evidence type="ECO:0000313" key="21">
    <source>
        <dbReference type="Proteomes" id="UP001501521"/>
    </source>
</evidence>
<keyword evidence="16 17" id="KW-0170">Cobalt</keyword>
<feature type="binding site" evidence="17">
    <location>
        <position position="258"/>
    </location>
    <ligand>
        <name>Zn(2+)</name>
        <dbReference type="ChEBI" id="CHEBI:29105"/>
    </ligand>
</feature>
<evidence type="ECO:0000256" key="16">
    <source>
        <dbReference type="ARBA" id="ARBA00023285"/>
    </source>
</evidence>
<dbReference type="EMBL" id="BAABLV010000035">
    <property type="protein sequence ID" value="GAA4902601.1"/>
    <property type="molecule type" value="Genomic_DNA"/>
</dbReference>
<evidence type="ECO:0000256" key="5">
    <source>
        <dbReference type="ARBA" id="ARBA00005412"/>
    </source>
</evidence>
<feature type="domain" description="3-dehydroquinate synthase N-terminal" evidence="18">
    <location>
        <begin position="56"/>
        <end position="168"/>
    </location>
</feature>
<feature type="binding site" evidence="17">
    <location>
        <begin position="60"/>
        <end position="65"/>
    </location>
    <ligand>
        <name>NAD(+)</name>
        <dbReference type="ChEBI" id="CHEBI:57540"/>
    </ligand>
</feature>
<comment type="cofactor">
    <cofactor evidence="17">
        <name>Co(2+)</name>
        <dbReference type="ChEBI" id="CHEBI:48828"/>
    </cofactor>
    <cofactor evidence="17">
        <name>Zn(2+)</name>
        <dbReference type="ChEBI" id="CHEBI:29105"/>
    </cofactor>
    <text evidence="17">Binds 1 divalent metal cation per subunit. Can use either Co(2+) or Zn(2+).</text>
</comment>
<keyword evidence="12 17" id="KW-0862">Zinc</keyword>
<keyword evidence="10 17" id="KW-0479">Metal-binding</keyword>
<comment type="pathway">
    <text evidence="4 17">Metabolic intermediate biosynthesis; chorismate biosynthesis; chorismate from D-erythrose 4-phosphate and phosphoenolpyruvate: step 2/7.</text>
</comment>
<dbReference type="InterPro" id="IPR056179">
    <property type="entry name" value="DHQS_C"/>
</dbReference>
<protein>
    <recommendedName>
        <fullName evidence="7 17">3-dehydroquinate synthase</fullName>
        <shortName evidence="17">DHQS</shortName>
        <ecNumber evidence="6 17">4.2.3.4</ecNumber>
    </recommendedName>
</protein>
<evidence type="ECO:0000256" key="6">
    <source>
        <dbReference type="ARBA" id="ARBA00013031"/>
    </source>
</evidence>
<dbReference type="Gene3D" id="3.40.50.1970">
    <property type="match status" value="1"/>
</dbReference>
<feature type="binding site" evidence="17">
    <location>
        <position position="140"/>
    </location>
    <ligand>
        <name>NAD(+)</name>
        <dbReference type="ChEBI" id="CHEBI:57540"/>
    </ligand>
</feature>
<evidence type="ECO:0000259" key="19">
    <source>
        <dbReference type="Pfam" id="PF24621"/>
    </source>
</evidence>
<name>A0ABP9FGL3_9ACTN</name>
<dbReference type="CDD" id="cd08195">
    <property type="entry name" value="DHQS"/>
    <property type="match status" value="1"/>
</dbReference>
<evidence type="ECO:0000256" key="10">
    <source>
        <dbReference type="ARBA" id="ARBA00022723"/>
    </source>
</evidence>
<keyword evidence="11 17" id="KW-0547">Nucleotide-binding</keyword>
<feature type="binding site" evidence="17">
    <location>
        <position position="173"/>
    </location>
    <ligand>
        <name>Zn(2+)</name>
        <dbReference type="ChEBI" id="CHEBI:29105"/>
    </ligand>
</feature>
<gene>
    <name evidence="17 20" type="primary">aroB</name>
    <name evidence="20" type="ORF">GCM10025789_21700</name>
</gene>
<dbReference type="PANTHER" id="PTHR43622:SF7">
    <property type="entry name" value="3-DEHYDROQUINATE SYNTHASE, CHLOROPLASTIC"/>
    <property type="match status" value="1"/>
</dbReference>
<evidence type="ECO:0000256" key="3">
    <source>
        <dbReference type="ARBA" id="ARBA00004496"/>
    </source>
</evidence>
<feature type="binding site" evidence="17">
    <location>
        <begin position="118"/>
        <end position="119"/>
    </location>
    <ligand>
        <name>NAD(+)</name>
        <dbReference type="ChEBI" id="CHEBI:57540"/>
    </ligand>
</feature>
<evidence type="ECO:0000256" key="15">
    <source>
        <dbReference type="ARBA" id="ARBA00023239"/>
    </source>
</evidence>
<reference evidence="21" key="1">
    <citation type="journal article" date="2019" name="Int. J. Syst. Evol. Microbiol.">
        <title>The Global Catalogue of Microorganisms (GCM) 10K type strain sequencing project: providing services to taxonomists for standard genome sequencing and annotation.</title>
        <authorList>
            <consortium name="The Broad Institute Genomics Platform"/>
            <consortium name="The Broad Institute Genome Sequencing Center for Infectious Disease"/>
            <person name="Wu L."/>
            <person name="Ma J."/>
        </authorList>
    </citation>
    <scope>NUCLEOTIDE SEQUENCE [LARGE SCALE GENOMIC DNA]</scope>
    <source>
        <strain evidence="21">JCM 19125</strain>
    </source>
</reference>
<evidence type="ECO:0000256" key="9">
    <source>
        <dbReference type="ARBA" id="ARBA00022605"/>
    </source>
</evidence>
<keyword evidence="14 17" id="KW-0057">Aromatic amino acid biosynthesis</keyword>
<comment type="similarity">
    <text evidence="5 17">Belongs to the sugar phosphate cyclases superfamily. Dehydroquinate synthase family.</text>
</comment>
<feature type="binding site" evidence="17">
    <location>
        <position position="242"/>
    </location>
    <ligand>
        <name>Zn(2+)</name>
        <dbReference type="ChEBI" id="CHEBI:29105"/>
    </ligand>
</feature>
<feature type="domain" description="3-dehydroquinate synthase C-terminal" evidence="19">
    <location>
        <begin position="170"/>
        <end position="318"/>
    </location>
</feature>
<evidence type="ECO:0000256" key="7">
    <source>
        <dbReference type="ARBA" id="ARBA00017684"/>
    </source>
</evidence>
<dbReference type="Proteomes" id="UP001501521">
    <property type="component" value="Unassembled WGS sequence"/>
</dbReference>
<evidence type="ECO:0000256" key="1">
    <source>
        <dbReference type="ARBA" id="ARBA00001393"/>
    </source>
</evidence>
<dbReference type="InterPro" id="IPR030960">
    <property type="entry name" value="DHQS/DOIS_N"/>
</dbReference>
<dbReference type="PANTHER" id="PTHR43622">
    <property type="entry name" value="3-DEHYDROQUINATE SYNTHASE"/>
    <property type="match status" value="1"/>
</dbReference>
<dbReference type="InterPro" id="IPR050071">
    <property type="entry name" value="Dehydroquinate_synthase"/>
</dbReference>
<comment type="cofactor">
    <cofactor evidence="2 17">
        <name>NAD(+)</name>
        <dbReference type="ChEBI" id="CHEBI:57540"/>
    </cofactor>
</comment>
<keyword evidence="15 17" id="KW-0456">Lyase</keyword>
<comment type="catalytic activity">
    <reaction evidence="1 17">
        <text>7-phospho-2-dehydro-3-deoxy-D-arabino-heptonate = 3-dehydroquinate + phosphate</text>
        <dbReference type="Rhea" id="RHEA:21968"/>
        <dbReference type="ChEBI" id="CHEBI:32364"/>
        <dbReference type="ChEBI" id="CHEBI:43474"/>
        <dbReference type="ChEBI" id="CHEBI:58394"/>
        <dbReference type="EC" id="4.2.3.4"/>
    </reaction>
</comment>
<feature type="binding site" evidence="17">
    <location>
        <position position="131"/>
    </location>
    <ligand>
        <name>NAD(+)</name>
        <dbReference type="ChEBI" id="CHEBI:57540"/>
    </ligand>
</feature>
<dbReference type="Pfam" id="PF01761">
    <property type="entry name" value="DHQ_synthase"/>
    <property type="match status" value="1"/>
</dbReference>
<sequence length="353" mass="37452">MESAQGPYDVHIDRGALTHLPGLLGDASRVAVIHPEPLLPLAQKVAATVGRPVTLIAVPDAEAAKTSEVLDACWNTLAEARFTRNDVVIGIGGGTTTDLAGFVAASWLRGVPYVSVPTSVLAMVDAAVGGKTGINLPAGKNLVGAFYEPVGVICDLSLLDTLPERDVRAGLAEVLKCGFIADTRIVELAREDLADAADVTSSRFAELVTRAVQVKATVVAADFRESTSKGTKVGRESLNYGHTLGHAIEAHAGYTWRHGDAIAVGMAWCSRVSRQLLGLDHESVAMHDDLLGGLGLPLRYEQSAWEELRAIMNLDKKARGSMLRIVGISEFGKPVVVDAPDEKVMVAAYRELS</sequence>
<evidence type="ECO:0000256" key="2">
    <source>
        <dbReference type="ARBA" id="ARBA00001911"/>
    </source>
</evidence>
<proteinExistence type="inferred from homology"/>
<keyword evidence="21" id="KW-1185">Reference proteome</keyword>
<dbReference type="PIRSF" id="PIRSF001455">
    <property type="entry name" value="DHQ_synth"/>
    <property type="match status" value="1"/>
</dbReference>
<dbReference type="HAMAP" id="MF_00110">
    <property type="entry name" value="DHQ_synthase"/>
    <property type="match status" value="1"/>
</dbReference>
<evidence type="ECO:0000256" key="13">
    <source>
        <dbReference type="ARBA" id="ARBA00023027"/>
    </source>
</evidence>
<accession>A0ABP9FGL3</accession>
<comment type="caution">
    <text evidence="17">Lacks conserved residue(s) required for the propagation of feature annotation.</text>
</comment>
<evidence type="ECO:0000256" key="8">
    <source>
        <dbReference type="ARBA" id="ARBA00022490"/>
    </source>
</evidence>
<comment type="caution">
    <text evidence="20">The sequence shown here is derived from an EMBL/GenBank/DDBJ whole genome shotgun (WGS) entry which is preliminary data.</text>
</comment>